<dbReference type="RefSeq" id="WP_188699381.1">
    <property type="nucleotide sequence ID" value="NZ_BMMQ01000001.1"/>
</dbReference>
<proteinExistence type="predicted"/>
<protein>
    <submittedName>
        <fullName evidence="1">Uncharacterized protein</fullName>
    </submittedName>
</protein>
<accession>A0ABQ2MUS5</accession>
<keyword evidence="2" id="KW-1185">Reference proteome</keyword>
<dbReference type="EMBL" id="BMMQ01000001">
    <property type="protein sequence ID" value="GGO59033.1"/>
    <property type="molecule type" value="Genomic_DNA"/>
</dbReference>
<dbReference type="Proteomes" id="UP000638043">
    <property type="component" value="Unassembled WGS sequence"/>
</dbReference>
<gene>
    <name evidence="1" type="ORF">GCM10010910_01010</name>
</gene>
<name>A0ABQ2MUS5_9MICO</name>
<organism evidence="1 2">
    <name type="scientific">Microbacterium nanhaiense</name>
    <dbReference type="NCBI Taxonomy" id="1301026"/>
    <lineage>
        <taxon>Bacteria</taxon>
        <taxon>Bacillati</taxon>
        <taxon>Actinomycetota</taxon>
        <taxon>Actinomycetes</taxon>
        <taxon>Micrococcales</taxon>
        <taxon>Microbacteriaceae</taxon>
        <taxon>Microbacterium</taxon>
    </lineage>
</organism>
<sequence>MTVQEKPMFVLTAQKRAVRRPEGVRGTSMLGWVSDEEGFARRWGNRRPDIGVQRSQIAQPLIERATAMNEAQLQSGFLDFLYVVDVETPVHVCTPECPTEGGES</sequence>
<evidence type="ECO:0000313" key="1">
    <source>
        <dbReference type="EMBL" id="GGO59033.1"/>
    </source>
</evidence>
<evidence type="ECO:0000313" key="2">
    <source>
        <dbReference type="Proteomes" id="UP000638043"/>
    </source>
</evidence>
<reference evidence="2" key="1">
    <citation type="journal article" date="2019" name="Int. J. Syst. Evol. Microbiol.">
        <title>The Global Catalogue of Microorganisms (GCM) 10K type strain sequencing project: providing services to taxonomists for standard genome sequencing and annotation.</title>
        <authorList>
            <consortium name="The Broad Institute Genomics Platform"/>
            <consortium name="The Broad Institute Genome Sequencing Center for Infectious Disease"/>
            <person name="Wu L."/>
            <person name="Ma J."/>
        </authorList>
    </citation>
    <scope>NUCLEOTIDE SEQUENCE [LARGE SCALE GENOMIC DNA]</scope>
    <source>
        <strain evidence="2">CGMCC 4.7181</strain>
    </source>
</reference>
<comment type="caution">
    <text evidence="1">The sequence shown here is derived from an EMBL/GenBank/DDBJ whole genome shotgun (WGS) entry which is preliminary data.</text>
</comment>